<protein>
    <submittedName>
        <fullName evidence="1">Uncharacterized protein</fullName>
    </submittedName>
</protein>
<comment type="caution">
    <text evidence="1">The sequence shown here is derived from an EMBL/GenBank/DDBJ whole genome shotgun (WGS) entry which is preliminary data.</text>
</comment>
<sequence length="35" mass="3924">MVTMYSVVGRCNGRGWEERDTVLCSGYLLPLLSCN</sequence>
<evidence type="ECO:0000313" key="1">
    <source>
        <dbReference type="EMBL" id="KAG7057723.1"/>
    </source>
</evidence>
<organism evidence="1 2">
    <name type="scientific">Colletotrichum scovillei</name>
    <dbReference type="NCBI Taxonomy" id="1209932"/>
    <lineage>
        <taxon>Eukaryota</taxon>
        <taxon>Fungi</taxon>
        <taxon>Dikarya</taxon>
        <taxon>Ascomycota</taxon>
        <taxon>Pezizomycotina</taxon>
        <taxon>Sordariomycetes</taxon>
        <taxon>Hypocreomycetidae</taxon>
        <taxon>Glomerellales</taxon>
        <taxon>Glomerellaceae</taxon>
        <taxon>Colletotrichum</taxon>
        <taxon>Colletotrichum acutatum species complex</taxon>
    </lineage>
</organism>
<reference evidence="1" key="1">
    <citation type="submission" date="2021-05" db="EMBL/GenBank/DDBJ databases">
        <title>Comparative genomics of three Colletotrichum scovillei strains and genetic complementation revealed genes involved fungal growth and virulence on chili pepper.</title>
        <authorList>
            <person name="Hsieh D.-K."/>
            <person name="Chuang S.-C."/>
            <person name="Chen C.-Y."/>
            <person name="Chao Y.-T."/>
            <person name="Lu M.-Y.J."/>
            <person name="Lee M.-H."/>
            <person name="Shih M.-C."/>
        </authorList>
    </citation>
    <scope>NUCLEOTIDE SEQUENCE</scope>
    <source>
        <strain evidence="1">Coll-153</strain>
    </source>
</reference>
<dbReference type="Proteomes" id="UP000699042">
    <property type="component" value="Unassembled WGS sequence"/>
</dbReference>
<keyword evidence="2" id="KW-1185">Reference proteome</keyword>
<name>A0A9P7RFU6_9PEZI</name>
<evidence type="ECO:0000313" key="2">
    <source>
        <dbReference type="Proteomes" id="UP000699042"/>
    </source>
</evidence>
<dbReference type="AlphaFoldDB" id="A0A9P7RFU6"/>
<accession>A0A9P7RFU6</accession>
<dbReference type="EMBL" id="JAESDN010000001">
    <property type="protein sequence ID" value="KAG7057723.1"/>
    <property type="molecule type" value="Genomic_DNA"/>
</dbReference>
<gene>
    <name evidence="1" type="ORF">JMJ77_005105</name>
</gene>
<proteinExistence type="predicted"/>